<name>A0AAP0B482_9ASPA</name>
<dbReference type="InterPro" id="IPR027417">
    <property type="entry name" value="P-loop_NTPase"/>
</dbReference>
<dbReference type="EMBL" id="JBBWWQ010000016">
    <property type="protein sequence ID" value="KAK8926438.1"/>
    <property type="molecule type" value="Genomic_DNA"/>
</dbReference>
<evidence type="ECO:0000313" key="2">
    <source>
        <dbReference type="Proteomes" id="UP001418222"/>
    </source>
</evidence>
<reference evidence="1 2" key="1">
    <citation type="journal article" date="2022" name="Nat. Plants">
        <title>Genomes of leafy and leafless Platanthera orchids illuminate the evolution of mycoheterotrophy.</title>
        <authorList>
            <person name="Li M.H."/>
            <person name="Liu K.W."/>
            <person name="Li Z."/>
            <person name="Lu H.C."/>
            <person name="Ye Q.L."/>
            <person name="Zhang D."/>
            <person name="Wang J.Y."/>
            <person name="Li Y.F."/>
            <person name="Zhong Z.M."/>
            <person name="Liu X."/>
            <person name="Yu X."/>
            <person name="Liu D.K."/>
            <person name="Tu X.D."/>
            <person name="Liu B."/>
            <person name="Hao Y."/>
            <person name="Liao X.Y."/>
            <person name="Jiang Y.T."/>
            <person name="Sun W.H."/>
            <person name="Chen J."/>
            <person name="Chen Y.Q."/>
            <person name="Ai Y."/>
            <person name="Zhai J.W."/>
            <person name="Wu S.S."/>
            <person name="Zhou Z."/>
            <person name="Hsiao Y.Y."/>
            <person name="Wu W.L."/>
            <person name="Chen Y.Y."/>
            <person name="Lin Y.F."/>
            <person name="Hsu J.L."/>
            <person name="Li C.Y."/>
            <person name="Wang Z.W."/>
            <person name="Zhao X."/>
            <person name="Zhong W.Y."/>
            <person name="Ma X.K."/>
            <person name="Ma L."/>
            <person name="Huang J."/>
            <person name="Chen G.Z."/>
            <person name="Huang M.Z."/>
            <person name="Huang L."/>
            <person name="Peng D.H."/>
            <person name="Luo Y.B."/>
            <person name="Zou S.Q."/>
            <person name="Chen S.P."/>
            <person name="Lan S."/>
            <person name="Tsai W.C."/>
            <person name="Van de Peer Y."/>
            <person name="Liu Z.J."/>
        </authorList>
    </citation>
    <scope>NUCLEOTIDE SEQUENCE [LARGE SCALE GENOMIC DNA]</scope>
    <source>
        <strain evidence="1">Lor287</strain>
    </source>
</reference>
<evidence type="ECO:0000313" key="1">
    <source>
        <dbReference type="EMBL" id="KAK8926438.1"/>
    </source>
</evidence>
<accession>A0AAP0B482</accession>
<gene>
    <name evidence="1" type="ORF">KSP39_PZI018543</name>
</gene>
<protein>
    <submittedName>
        <fullName evidence="1">Uncharacterized protein</fullName>
    </submittedName>
</protein>
<keyword evidence="2" id="KW-1185">Reference proteome</keyword>
<dbReference type="AlphaFoldDB" id="A0AAP0B482"/>
<proteinExistence type="predicted"/>
<comment type="caution">
    <text evidence="1">The sequence shown here is derived from an EMBL/GenBank/DDBJ whole genome shotgun (WGS) entry which is preliminary data.</text>
</comment>
<organism evidence="1 2">
    <name type="scientific">Platanthera zijinensis</name>
    <dbReference type="NCBI Taxonomy" id="2320716"/>
    <lineage>
        <taxon>Eukaryota</taxon>
        <taxon>Viridiplantae</taxon>
        <taxon>Streptophyta</taxon>
        <taxon>Embryophyta</taxon>
        <taxon>Tracheophyta</taxon>
        <taxon>Spermatophyta</taxon>
        <taxon>Magnoliopsida</taxon>
        <taxon>Liliopsida</taxon>
        <taxon>Asparagales</taxon>
        <taxon>Orchidaceae</taxon>
        <taxon>Orchidoideae</taxon>
        <taxon>Orchideae</taxon>
        <taxon>Orchidinae</taxon>
        <taxon>Platanthera</taxon>
    </lineage>
</organism>
<sequence length="230" mass="26205">MSNMRLWVVLDNSNTLPHPIDATDCANLMKFKEAIKKAYAPALDAFLISALTLRTFDGNIILPYNFLNVAMNQNSYESPFTIEIVGFRITPKETAFSAAKRIKSMWIKNTGSYPTLSLNILSQFFEISAKYPKFANFSCCESNLVLYCRQNFHEQFEFIDKQVIKNSRIGWILGPPGTGKSSAAFAFITTLDKEECGVTWLNCSDSELRLRRVRLTDYCLWTCEVDRSIV</sequence>
<dbReference type="Proteomes" id="UP001418222">
    <property type="component" value="Unassembled WGS sequence"/>
</dbReference>
<dbReference type="Gene3D" id="3.40.50.300">
    <property type="entry name" value="P-loop containing nucleotide triphosphate hydrolases"/>
    <property type="match status" value="1"/>
</dbReference>
<dbReference type="SUPFAM" id="SSF52540">
    <property type="entry name" value="P-loop containing nucleoside triphosphate hydrolases"/>
    <property type="match status" value="1"/>
</dbReference>